<comment type="caution">
    <text evidence="1">The sequence shown here is derived from an EMBL/GenBank/DDBJ whole genome shotgun (WGS) entry which is preliminary data.</text>
</comment>
<sequence length="125" mass="14015">MTISYPVRCVCIGLIGLLSTCNPLIEPAFDTERRYKHELYSPDECVRISQANAEFNCSEVVYFNANGTAGLLLGGGDIIVSATYQRKGQKITVQPSTSLPEEIVFRVITDGELVRMDDNTRWFIY</sequence>
<dbReference type="AlphaFoldDB" id="A0A6M0ICM8"/>
<keyword evidence="2" id="KW-1185">Reference proteome</keyword>
<dbReference type="Proteomes" id="UP000477386">
    <property type="component" value="Unassembled WGS sequence"/>
</dbReference>
<evidence type="ECO:0000313" key="1">
    <source>
        <dbReference type="EMBL" id="NEU65858.1"/>
    </source>
</evidence>
<dbReference type="EMBL" id="JAAGNZ010000001">
    <property type="protein sequence ID" value="NEU65858.1"/>
    <property type="molecule type" value="Genomic_DNA"/>
</dbReference>
<protein>
    <submittedName>
        <fullName evidence="1">Uncharacterized protein</fullName>
    </submittedName>
</protein>
<evidence type="ECO:0000313" key="2">
    <source>
        <dbReference type="Proteomes" id="UP000477386"/>
    </source>
</evidence>
<reference evidence="1 2" key="1">
    <citation type="submission" date="2020-02" db="EMBL/GenBank/DDBJ databases">
        <title>Draft genome sequence of two Spirosoma agri KCTC 52727 and Spirosoma terrae KCTC 52035.</title>
        <authorList>
            <person name="Rojas J."/>
            <person name="Ambika Manirajan B."/>
            <person name="Ratering S."/>
            <person name="Suarez C."/>
            <person name="Schnell S."/>
        </authorList>
    </citation>
    <scope>NUCLEOTIDE SEQUENCE [LARGE SCALE GENOMIC DNA]</scope>
    <source>
        <strain evidence="1 2">KCTC 52727</strain>
    </source>
</reference>
<name>A0A6M0ICM8_9BACT</name>
<organism evidence="1 2">
    <name type="scientific">Spirosoma agri</name>
    <dbReference type="NCBI Taxonomy" id="1987381"/>
    <lineage>
        <taxon>Bacteria</taxon>
        <taxon>Pseudomonadati</taxon>
        <taxon>Bacteroidota</taxon>
        <taxon>Cytophagia</taxon>
        <taxon>Cytophagales</taxon>
        <taxon>Cytophagaceae</taxon>
        <taxon>Spirosoma</taxon>
    </lineage>
</organism>
<proteinExistence type="predicted"/>
<accession>A0A6M0ICM8</accession>
<dbReference type="RefSeq" id="WP_164035154.1">
    <property type="nucleotide sequence ID" value="NZ_JAAGNZ010000001.1"/>
</dbReference>
<gene>
    <name evidence="1" type="ORF">GK091_03120</name>
</gene>